<reference evidence="2" key="1">
    <citation type="submission" date="2024-01" db="EMBL/GenBank/DDBJ databases">
        <authorList>
            <person name="Webb A."/>
        </authorList>
    </citation>
    <scope>NUCLEOTIDE SEQUENCE</scope>
    <source>
        <strain evidence="2">Pm1</strain>
    </source>
</reference>
<dbReference type="Proteomes" id="UP001162060">
    <property type="component" value="Unassembled WGS sequence"/>
</dbReference>
<dbReference type="EMBL" id="CAKLBY020000052">
    <property type="protein sequence ID" value="CAK7920620.1"/>
    <property type="molecule type" value="Genomic_DNA"/>
</dbReference>
<proteinExistence type="predicted"/>
<feature type="region of interest" description="Disordered" evidence="1">
    <location>
        <begin position="48"/>
        <end position="67"/>
    </location>
</feature>
<dbReference type="AlphaFoldDB" id="A0AAV1TIC0"/>
<organism evidence="2 3">
    <name type="scientific">Peronospora matthiolae</name>
    <dbReference type="NCBI Taxonomy" id="2874970"/>
    <lineage>
        <taxon>Eukaryota</taxon>
        <taxon>Sar</taxon>
        <taxon>Stramenopiles</taxon>
        <taxon>Oomycota</taxon>
        <taxon>Peronosporomycetes</taxon>
        <taxon>Peronosporales</taxon>
        <taxon>Peronosporaceae</taxon>
        <taxon>Peronospora</taxon>
    </lineage>
</organism>
<name>A0AAV1TIC0_9STRA</name>
<feature type="compositionally biased region" description="Polar residues" evidence="1">
    <location>
        <begin position="54"/>
        <end position="67"/>
    </location>
</feature>
<feature type="region of interest" description="Disordered" evidence="1">
    <location>
        <begin position="1"/>
        <end position="30"/>
    </location>
</feature>
<sequence>MVRRRETQHAAHTPPAGSSDHSGEGTRPELALVMEQQAPMVMRLKEHIEKGSSYHDQQVTRLGGSTR</sequence>
<accession>A0AAV1TIC0</accession>
<comment type="caution">
    <text evidence="2">The sequence shown here is derived from an EMBL/GenBank/DDBJ whole genome shotgun (WGS) entry which is preliminary data.</text>
</comment>
<evidence type="ECO:0000256" key="1">
    <source>
        <dbReference type="SAM" id="MobiDB-lite"/>
    </source>
</evidence>
<gene>
    <name evidence="2" type="ORF">PM001_LOCUS6758</name>
</gene>
<evidence type="ECO:0000313" key="3">
    <source>
        <dbReference type="Proteomes" id="UP001162060"/>
    </source>
</evidence>
<evidence type="ECO:0000313" key="2">
    <source>
        <dbReference type="EMBL" id="CAK7920620.1"/>
    </source>
</evidence>
<protein>
    <submittedName>
        <fullName evidence="2">Uncharacterized protein</fullName>
    </submittedName>
</protein>